<dbReference type="Pfam" id="PF01368">
    <property type="entry name" value="DHH"/>
    <property type="match status" value="1"/>
</dbReference>
<dbReference type="PANTHER" id="PTHR30255:SF2">
    <property type="entry name" value="SINGLE-STRANDED-DNA-SPECIFIC EXONUCLEASE RECJ"/>
    <property type="match status" value="1"/>
</dbReference>
<evidence type="ECO:0000256" key="5">
    <source>
        <dbReference type="ARBA" id="ARBA00022839"/>
    </source>
</evidence>
<reference evidence="9 10" key="1">
    <citation type="submission" date="2020-08" db="EMBL/GenBank/DDBJ databases">
        <title>Genome sequence of Rhizobiales bacterium strain IZ6.</title>
        <authorList>
            <person name="Nakai R."/>
            <person name="Naganuma T."/>
        </authorList>
    </citation>
    <scope>NUCLEOTIDE SEQUENCE [LARGE SCALE GENOMIC DNA]</scope>
    <source>
        <strain evidence="9 10">IZ6</strain>
    </source>
</reference>
<evidence type="ECO:0000259" key="6">
    <source>
        <dbReference type="Pfam" id="PF01368"/>
    </source>
</evidence>
<name>A0A6S6QNN8_9HYPH</name>
<dbReference type="GO" id="GO:0008409">
    <property type="term" value="F:5'-3' exonuclease activity"/>
    <property type="evidence" value="ECO:0007669"/>
    <property type="project" value="InterPro"/>
</dbReference>
<keyword evidence="10" id="KW-1185">Reference proteome</keyword>
<keyword evidence="4" id="KW-0378">Hydrolase</keyword>
<dbReference type="GO" id="GO:0003676">
    <property type="term" value="F:nucleic acid binding"/>
    <property type="evidence" value="ECO:0007669"/>
    <property type="project" value="InterPro"/>
</dbReference>
<evidence type="ECO:0000313" key="10">
    <source>
        <dbReference type="Proteomes" id="UP000515317"/>
    </source>
</evidence>
<protein>
    <recommendedName>
        <fullName evidence="2">Single-stranded-DNA-specific exonuclease RecJ</fullName>
    </recommendedName>
</protein>
<evidence type="ECO:0000256" key="4">
    <source>
        <dbReference type="ARBA" id="ARBA00022801"/>
    </source>
</evidence>
<evidence type="ECO:0000256" key="2">
    <source>
        <dbReference type="ARBA" id="ARBA00019841"/>
    </source>
</evidence>
<dbReference type="SUPFAM" id="SSF64182">
    <property type="entry name" value="DHH phosphoesterases"/>
    <property type="match status" value="1"/>
</dbReference>
<dbReference type="InterPro" id="IPR001667">
    <property type="entry name" value="DDH_dom"/>
</dbReference>
<dbReference type="InterPro" id="IPR041122">
    <property type="entry name" value="RecJ_OB"/>
</dbReference>
<feature type="domain" description="DHHA1" evidence="7">
    <location>
        <begin position="381"/>
        <end position="473"/>
    </location>
</feature>
<organism evidence="9 10">
    <name type="scientific">Terrihabitans soli</name>
    <dbReference type="NCBI Taxonomy" id="708113"/>
    <lineage>
        <taxon>Bacteria</taxon>
        <taxon>Pseudomonadati</taxon>
        <taxon>Pseudomonadota</taxon>
        <taxon>Alphaproteobacteria</taxon>
        <taxon>Hyphomicrobiales</taxon>
        <taxon>Terrihabitans</taxon>
    </lineage>
</organism>
<evidence type="ECO:0000259" key="7">
    <source>
        <dbReference type="Pfam" id="PF02272"/>
    </source>
</evidence>
<dbReference type="InterPro" id="IPR051673">
    <property type="entry name" value="SSDNA_exonuclease_RecJ"/>
</dbReference>
<dbReference type="InterPro" id="IPR038763">
    <property type="entry name" value="DHH_sf"/>
</dbReference>
<feature type="domain" description="DDH" evidence="6">
    <location>
        <begin position="107"/>
        <end position="265"/>
    </location>
</feature>
<evidence type="ECO:0000256" key="1">
    <source>
        <dbReference type="ARBA" id="ARBA00005915"/>
    </source>
</evidence>
<dbReference type="NCBIfam" id="TIGR00644">
    <property type="entry name" value="recJ"/>
    <property type="match status" value="1"/>
</dbReference>
<dbReference type="Gene3D" id="3.90.1640.30">
    <property type="match status" value="1"/>
</dbReference>
<dbReference type="KEGG" id="tso:IZ6_13040"/>
<dbReference type="Pfam" id="PF02272">
    <property type="entry name" value="DHHA1"/>
    <property type="match status" value="1"/>
</dbReference>
<dbReference type="EMBL" id="AP023361">
    <property type="protein sequence ID" value="BCJ90569.1"/>
    <property type="molecule type" value="Genomic_DNA"/>
</dbReference>
<dbReference type="Gene3D" id="3.10.310.30">
    <property type="match status" value="1"/>
</dbReference>
<accession>A0A6S6QNN8</accession>
<feature type="domain" description="RecJ OB" evidence="8">
    <location>
        <begin position="488"/>
        <end position="598"/>
    </location>
</feature>
<dbReference type="RefSeq" id="WP_222877192.1">
    <property type="nucleotide sequence ID" value="NZ_AP023361.1"/>
</dbReference>
<evidence type="ECO:0000256" key="3">
    <source>
        <dbReference type="ARBA" id="ARBA00022722"/>
    </source>
</evidence>
<evidence type="ECO:0000259" key="8">
    <source>
        <dbReference type="Pfam" id="PF17768"/>
    </source>
</evidence>
<dbReference type="GO" id="GO:0006310">
    <property type="term" value="P:DNA recombination"/>
    <property type="evidence" value="ECO:0007669"/>
    <property type="project" value="InterPro"/>
</dbReference>
<comment type="similarity">
    <text evidence="1">Belongs to the RecJ family.</text>
</comment>
<keyword evidence="5 9" id="KW-0269">Exonuclease</keyword>
<dbReference type="PANTHER" id="PTHR30255">
    <property type="entry name" value="SINGLE-STRANDED-DNA-SPECIFIC EXONUCLEASE RECJ"/>
    <property type="match status" value="1"/>
</dbReference>
<dbReference type="AlphaFoldDB" id="A0A6S6QNN8"/>
<dbReference type="GO" id="GO:0006281">
    <property type="term" value="P:DNA repair"/>
    <property type="evidence" value="ECO:0007669"/>
    <property type="project" value="InterPro"/>
</dbReference>
<dbReference type="InterPro" id="IPR004610">
    <property type="entry name" value="RecJ"/>
</dbReference>
<dbReference type="Pfam" id="PF17768">
    <property type="entry name" value="RecJ_OB"/>
    <property type="match status" value="1"/>
</dbReference>
<gene>
    <name evidence="9" type="primary">recJ</name>
    <name evidence="9" type="ORF">IZ6_13040</name>
</gene>
<proteinExistence type="inferred from homology"/>
<dbReference type="Proteomes" id="UP000515317">
    <property type="component" value="Chromosome"/>
</dbReference>
<evidence type="ECO:0000313" key="9">
    <source>
        <dbReference type="EMBL" id="BCJ90569.1"/>
    </source>
</evidence>
<dbReference type="InterPro" id="IPR003156">
    <property type="entry name" value="DHHA1_dom"/>
</dbReference>
<sequence>MPTPQALQTPAPREAAPALLGVNSSFTGRFWRERLDSQGQSLALAIAQRHGVPEVLARVLAGRGIGLDAVGDYLSPNIRSLLPEPYRFTDMEAAARRIARAVEAGERVAIFGDYDVDGATSSAVLASLLKAAGTPHRIYIPDRIFEGYGPNAEAIKTLAEEGAKLLVTVDCGTTSHAALAEASRLRMDVVVLDHHQVGETLPEVAALVNPKRHDDISGHDYLAAVGVVFITVVAVNRLLRQNGFWTAERSEPDLLSLLDLVALGTVADVVPLTGINRAFVIRGLQAMGQRRRPGLRALADAARMRGAPSPYHLGFLIGPRINAGGRIGRAELGALLLTCDDEAESQKLALELDRLNGERQEVEKGVLADAEMKADLSADVVMASGMGWHPGVVGLVAARLKERASKPAFAITFSNGVGTGSGRSIPGVDIGAAVRAAVEEGLLVKGGGHAMAAGITVEETRFDAFAAFLRARLASDVAAARREDVLKIDGVLTAASLTPGLYDEIQRAGPFGAGNSEPIFALSGHILMSVEEVGSGGHLRLRLKAPDGSAVTAMAFRAVGQPLGEVLPLNRGKPVEVAGCLQKDEWNGRTSVSMRVLDAAAG</sequence>
<keyword evidence="3" id="KW-0540">Nuclease</keyword>